<dbReference type="AlphaFoldDB" id="A0A8S4DVS3"/>
<gene>
    <name evidence="1" type="ORF">PLXY2_LOCUS3436</name>
</gene>
<reference evidence="1" key="1">
    <citation type="submission" date="2020-11" db="EMBL/GenBank/DDBJ databases">
        <authorList>
            <person name="Whiteford S."/>
        </authorList>
    </citation>
    <scope>NUCLEOTIDE SEQUENCE</scope>
</reference>
<accession>A0A8S4DVS3</accession>
<name>A0A8S4DVS3_PLUXY</name>
<proteinExistence type="predicted"/>
<evidence type="ECO:0000313" key="1">
    <source>
        <dbReference type="EMBL" id="CAG9105808.1"/>
    </source>
</evidence>
<sequence>MSNETPLPLVMLRAVVSGGCDVTPPQRPLTPSGRN</sequence>
<dbReference type="Proteomes" id="UP000653454">
    <property type="component" value="Unassembled WGS sequence"/>
</dbReference>
<evidence type="ECO:0000313" key="2">
    <source>
        <dbReference type="Proteomes" id="UP000653454"/>
    </source>
</evidence>
<comment type="caution">
    <text evidence="1">The sequence shown here is derived from an EMBL/GenBank/DDBJ whole genome shotgun (WGS) entry which is preliminary data.</text>
</comment>
<protein>
    <submittedName>
        <fullName evidence="1">(diamondback moth) hypothetical protein</fullName>
    </submittedName>
</protein>
<organism evidence="1 2">
    <name type="scientific">Plutella xylostella</name>
    <name type="common">Diamondback moth</name>
    <name type="synonym">Plutella maculipennis</name>
    <dbReference type="NCBI Taxonomy" id="51655"/>
    <lineage>
        <taxon>Eukaryota</taxon>
        <taxon>Metazoa</taxon>
        <taxon>Ecdysozoa</taxon>
        <taxon>Arthropoda</taxon>
        <taxon>Hexapoda</taxon>
        <taxon>Insecta</taxon>
        <taxon>Pterygota</taxon>
        <taxon>Neoptera</taxon>
        <taxon>Endopterygota</taxon>
        <taxon>Lepidoptera</taxon>
        <taxon>Glossata</taxon>
        <taxon>Ditrysia</taxon>
        <taxon>Yponomeutoidea</taxon>
        <taxon>Plutellidae</taxon>
        <taxon>Plutella</taxon>
    </lineage>
</organism>
<dbReference type="EMBL" id="CAJHNJ030000009">
    <property type="protein sequence ID" value="CAG9105808.1"/>
    <property type="molecule type" value="Genomic_DNA"/>
</dbReference>
<keyword evidence="2" id="KW-1185">Reference proteome</keyword>